<evidence type="ECO:0000256" key="4">
    <source>
        <dbReference type="ARBA" id="ARBA00022617"/>
    </source>
</evidence>
<organism evidence="13">
    <name type="scientific">Serpula lacrymans var. lacrymans (strain S7.3)</name>
    <name type="common">Dry rot fungus</name>
    <dbReference type="NCBI Taxonomy" id="936435"/>
    <lineage>
        <taxon>Eukaryota</taxon>
        <taxon>Fungi</taxon>
        <taxon>Dikarya</taxon>
        <taxon>Basidiomycota</taxon>
        <taxon>Agaricomycotina</taxon>
        <taxon>Agaricomycetes</taxon>
        <taxon>Agaricomycetidae</taxon>
        <taxon>Boletales</taxon>
        <taxon>Coniophorineae</taxon>
        <taxon>Serpulaceae</taxon>
        <taxon>Serpula</taxon>
    </lineage>
</organism>
<evidence type="ECO:0000256" key="6">
    <source>
        <dbReference type="ARBA" id="ARBA00023002"/>
    </source>
</evidence>
<evidence type="ECO:0000313" key="12">
    <source>
        <dbReference type="EMBL" id="EGN99240.1"/>
    </source>
</evidence>
<dbReference type="AlphaFoldDB" id="F8PWR3"/>
<dbReference type="GO" id="GO:0020037">
    <property type="term" value="F:heme binding"/>
    <property type="evidence" value="ECO:0007669"/>
    <property type="project" value="InterPro"/>
</dbReference>
<dbReference type="Proteomes" id="UP000008063">
    <property type="component" value="Unassembled WGS sequence"/>
</dbReference>
<dbReference type="PRINTS" id="PR00463">
    <property type="entry name" value="EP450I"/>
</dbReference>
<dbReference type="InterPro" id="IPR050364">
    <property type="entry name" value="Cytochrome_P450_fung"/>
</dbReference>
<feature type="binding site" description="axial binding residue" evidence="9">
    <location>
        <position position="441"/>
    </location>
    <ligand>
        <name>heme</name>
        <dbReference type="ChEBI" id="CHEBI:30413"/>
    </ligand>
    <ligandPart>
        <name>Fe</name>
        <dbReference type="ChEBI" id="CHEBI:18248"/>
    </ligandPart>
</feature>
<reference evidence="13" key="1">
    <citation type="journal article" date="2011" name="Science">
        <title>The plant cell wall-decomposing machinery underlies the functional diversity of forest fungi.</title>
        <authorList>
            <person name="Eastwood D.C."/>
            <person name="Floudas D."/>
            <person name="Binder M."/>
            <person name="Majcherczyk A."/>
            <person name="Schneider P."/>
            <person name="Aerts A."/>
            <person name="Asiegbu F.O."/>
            <person name="Baker S.E."/>
            <person name="Barry K."/>
            <person name="Bendiksby M."/>
            <person name="Blumentritt M."/>
            <person name="Coutinho P.M."/>
            <person name="Cullen D."/>
            <person name="de Vries R.P."/>
            <person name="Gathman A."/>
            <person name="Goodell B."/>
            <person name="Henrissat B."/>
            <person name="Ihrmark K."/>
            <person name="Kauserud H."/>
            <person name="Kohler A."/>
            <person name="LaButti K."/>
            <person name="Lapidus A."/>
            <person name="Lavin J.L."/>
            <person name="Lee Y.-H."/>
            <person name="Lindquist E."/>
            <person name="Lilly W."/>
            <person name="Lucas S."/>
            <person name="Morin E."/>
            <person name="Murat C."/>
            <person name="Oguiza J.A."/>
            <person name="Park J."/>
            <person name="Pisabarro A.G."/>
            <person name="Riley R."/>
            <person name="Rosling A."/>
            <person name="Salamov A."/>
            <person name="Schmidt O."/>
            <person name="Schmutz J."/>
            <person name="Skrede I."/>
            <person name="Stenlid J."/>
            <person name="Wiebenga A."/>
            <person name="Xie X."/>
            <person name="Kuees U."/>
            <person name="Hibbett D.S."/>
            <person name="Hoffmeister D."/>
            <person name="Hoegberg N."/>
            <person name="Martin F."/>
            <person name="Grigoriev I.V."/>
            <person name="Watkinson S.C."/>
        </authorList>
    </citation>
    <scope>NUCLEOTIDE SEQUENCE [LARGE SCALE GENOMIC DNA]</scope>
    <source>
        <strain evidence="13">strain S7.3</strain>
    </source>
</reference>
<dbReference type="InterPro" id="IPR017972">
    <property type="entry name" value="Cyt_P450_CS"/>
</dbReference>
<accession>F8PWR3</accession>
<feature type="transmembrane region" description="Helical" evidence="11">
    <location>
        <begin position="6"/>
        <end position="29"/>
    </location>
</feature>
<evidence type="ECO:0000256" key="7">
    <source>
        <dbReference type="ARBA" id="ARBA00023004"/>
    </source>
</evidence>
<dbReference type="Gene3D" id="1.10.630.10">
    <property type="entry name" value="Cytochrome P450"/>
    <property type="match status" value="1"/>
</dbReference>
<evidence type="ECO:0000256" key="11">
    <source>
        <dbReference type="SAM" id="Phobius"/>
    </source>
</evidence>
<dbReference type="Pfam" id="PF00067">
    <property type="entry name" value="p450"/>
    <property type="match status" value="1"/>
</dbReference>
<sequence>MAYYSTHPISLIAFCVVSTGTFWLTRYIWKGLSGGPKAPLPPGPRLLPVVGSLFDIDVSEPWLAYTRWAKKYGDIVHFRVLGKDHIVINSETVARELLEKRSKSYSDRPSVATNHLFGLDFNTALLPYSDRWKSHRKIYHQTFRPESVVVYRAVQFQKAHILLLSLLESPDNFMMHLQTYGASIIMSIVYGYEITHRNDPVVANIQKVIHLAAEGLTPERAALLGTFPFLRNIPAWFPGAAFKRNALVCQKLAPEVFDAPIEHAKKNMSTTSAESLVSQILAQAPDQKTLQAMKDCAASSFLAGTGTTESTLSIFVLAMVLHPDVQERAQMEIDTVIGEGRLPDSNDRPSLPYVEALFRELFRWHTAVPLSVPTVAAHEDVFNGYLIPKGAIITTNQWAMAYDEDRYPDPYRFHPERHLTEDGKLATDSGAPAFGFGRRICPGRYIGDASVWIALASMLALFRFEKAVDSEGQKVEIEPVFVTGVARHLLAFPCSIKSRSAEREELVRSCFDGATNKDV</sequence>
<dbReference type="InterPro" id="IPR001128">
    <property type="entry name" value="Cyt_P450"/>
</dbReference>
<evidence type="ECO:0000256" key="9">
    <source>
        <dbReference type="PIRSR" id="PIRSR602401-1"/>
    </source>
</evidence>
<dbReference type="CDD" id="cd11065">
    <property type="entry name" value="CYP64-like"/>
    <property type="match status" value="1"/>
</dbReference>
<dbReference type="GO" id="GO:0004497">
    <property type="term" value="F:monooxygenase activity"/>
    <property type="evidence" value="ECO:0007669"/>
    <property type="project" value="UniProtKB-KW"/>
</dbReference>
<dbReference type="PANTHER" id="PTHR46300:SF7">
    <property type="entry name" value="P450, PUTATIVE (EUROFUNG)-RELATED"/>
    <property type="match status" value="1"/>
</dbReference>
<evidence type="ECO:0000256" key="8">
    <source>
        <dbReference type="ARBA" id="ARBA00023033"/>
    </source>
</evidence>
<dbReference type="HOGENOM" id="CLU_001570_2_3_1"/>
<dbReference type="SUPFAM" id="SSF48264">
    <property type="entry name" value="Cytochrome P450"/>
    <property type="match status" value="1"/>
</dbReference>
<dbReference type="GO" id="GO:0016705">
    <property type="term" value="F:oxidoreductase activity, acting on paired donors, with incorporation or reduction of molecular oxygen"/>
    <property type="evidence" value="ECO:0007669"/>
    <property type="project" value="InterPro"/>
</dbReference>
<keyword evidence="11" id="KW-0472">Membrane</keyword>
<keyword evidence="11" id="KW-1133">Transmembrane helix</keyword>
<comment type="cofactor">
    <cofactor evidence="1 9">
        <name>heme</name>
        <dbReference type="ChEBI" id="CHEBI:30413"/>
    </cofactor>
</comment>
<keyword evidence="6 10" id="KW-0560">Oxidoreductase</keyword>
<dbReference type="STRING" id="936435.F8PWR3"/>
<proteinExistence type="inferred from homology"/>
<name>F8PWR3_SERL3</name>
<dbReference type="PANTHER" id="PTHR46300">
    <property type="entry name" value="P450, PUTATIVE (EUROFUNG)-RELATED-RELATED"/>
    <property type="match status" value="1"/>
</dbReference>
<dbReference type="PROSITE" id="PS00086">
    <property type="entry name" value="CYTOCHROME_P450"/>
    <property type="match status" value="1"/>
</dbReference>
<keyword evidence="11" id="KW-0812">Transmembrane</keyword>
<evidence type="ECO:0000256" key="5">
    <source>
        <dbReference type="ARBA" id="ARBA00022723"/>
    </source>
</evidence>
<keyword evidence="4 9" id="KW-0349">Heme</keyword>
<dbReference type="OrthoDB" id="2789670at2759"/>
<evidence type="ECO:0000256" key="2">
    <source>
        <dbReference type="ARBA" id="ARBA00005179"/>
    </source>
</evidence>
<keyword evidence="8 10" id="KW-0503">Monooxygenase</keyword>
<dbReference type="EMBL" id="GL945480">
    <property type="protein sequence ID" value="EGN99240.1"/>
    <property type="molecule type" value="Genomic_DNA"/>
</dbReference>
<comment type="similarity">
    <text evidence="3 10">Belongs to the cytochrome P450 family.</text>
</comment>
<dbReference type="InParanoid" id="F8PWR3"/>
<dbReference type="InterPro" id="IPR002401">
    <property type="entry name" value="Cyt_P450_E_grp-I"/>
</dbReference>
<keyword evidence="7 9" id="KW-0408">Iron</keyword>
<evidence type="ECO:0000313" key="13">
    <source>
        <dbReference type="Proteomes" id="UP000008063"/>
    </source>
</evidence>
<dbReference type="OMA" id="TLMEWAM"/>
<dbReference type="eggNOG" id="KOG0156">
    <property type="taxonomic scope" value="Eukaryota"/>
</dbReference>
<dbReference type="InterPro" id="IPR036396">
    <property type="entry name" value="Cyt_P450_sf"/>
</dbReference>
<gene>
    <name evidence="12" type="ORF">SERLA73DRAFT_73776</name>
</gene>
<protein>
    <recommendedName>
        <fullName evidence="14">Cytochrome P450</fullName>
    </recommendedName>
</protein>
<keyword evidence="5 9" id="KW-0479">Metal-binding</keyword>
<evidence type="ECO:0000256" key="3">
    <source>
        <dbReference type="ARBA" id="ARBA00010617"/>
    </source>
</evidence>
<evidence type="ECO:0008006" key="14">
    <source>
        <dbReference type="Google" id="ProtNLM"/>
    </source>
</evidence>
<comment type="pathway">
    <text evidence="2">Secondary metabolite biosynthesis.</text>
</comment>
<keyword evidence="13" id="KW-1185">Reference proteome</keyword>
<evidence type="ECO:0000256" key="10">
    <source>
        <dbReference type="RuleBase" id="RU000461"/>
    </source>
</evidence>
<evidence type="ECO:0000256" key="1">
    <source>
        <dbReference type="ARBA" id="ARBA00001971"/>
    </source>
</evidence>
<dbReference type="GO" id="GO:0005506">
    <property type="term" value="F:iron ion binding"/>
    <property type="evidence" value="ECO:0007669"/>
    <property type="project" value="InterPro"/>
</dbReference>